<feature type="region of interest" description="Disordered" evidence="3">
    <location>
        <begin position="159"/>
        <end position="194"/>
    </location>
</feature>
<dbReference type="SUPFAM" id="SSF50044">
    <property type="entry name" value="SH3-domain"/>
    <property type="match status" value="2"/>
</dbReference>
<evidence type="ECO:0000256" key="1">
    <source>
        <dbReference type="ARBA" id="ARBA00022443"/>
    </source>
</evidence>
<dbReference type="InterPro" id="IPR036028">
    <property type="entry name" value="SH3-like_dom_sf"/>
</dbReference>
<feature type="compositionally biased region" description="Polar residues" evidence="3">
    <location>
        <begin position="411"/>
        <end position="421"/>
    </location>
</feature>
<feature type="region of interest" description="Disordered" evidence="3">
    <location>
        <begin position="307"/>
        <end position="568"/>
    </location>
</feature>
<evidence type="ECO:0000256" key="3">
    <source>
        <dbReference type="SAM" id="MobiDB-lite"/>
    </source>
</evidence>
<dbReference type="CDD" id="cd11961">
    <property type="entry name" value="SH3_Abp1_fungi_C2"/>
    <property type="match status" value="1"/>
</dbReference>
<dbReference type="Proteomes" id="UP000267821">
    <property type="component" value="Unassembled WGS sequence"/>
</dbReference>
<dbReference type="InterPro" id="IPR029006">
    <property type="entry name" value="ADF-H/Gelsolin-like_dom_sf"/>
</dbReference>
<feature type="compositionally biased region" description="Basic and acidic residues" evidence="3">
    <location>
        <begin position="530"/>
        <end position="545"/>
    </location>
</feature>
<evidence type="ECO:0000259" key="5">
    <source>
        <dbReference type="PROSITE" id="PS51263"/>
    </source>
</evidence>
<name>A0A3N4LT54_9PEZI</name>
<dbReference type="InterPro" id="IPR002108">
    <property type="entry name" value="ADF-H"/>
</dbReference>
<evidence type="ECO:0000259" key="4">
    <source>
        <dbReference type="PROSITE" id="PS50002"/>
    </source>
</evidence>
<dbReference type="GO" id="GO:0030833">
    <property type="term" value="P:regulation of actin filament polymerization"/>
    <property type="evidence" value="ECO:0007669"/>
    <property type="project" value="TreeGrafter"/>
</dbReference>
<feature type="region of interest" description="Disordered" evidence="3">
    <location>
        <begin position="644"/>
        <end position="672"/>
    </location>
</feature>
<dbReference type="InterPro" id="IPR035719">
    <property type="entry name" value="Abp1_fungi_SH3_C1"/>
</dbReference>
<dbReference type="PRINTS" id="PR00452">
    <property type="entry name" value="SH3DOMAIN"/>
</dbReference>
<protein>
    <recommendedName>
        <fullName evidence="8">Actin binding protein</fullName>
    </recommendedName>
</protein>
<feature type="compositionally biased region" description="Low complexity" evidence="3">
    <location>
        <begin position="520"/>
        <end position="529"/>
    </location>
</feature>
<dbReference type="Pfam" id="PF00241">
    <property type="entry name" value="Cofilin_ADF"/>
    <property type="match status" value="1"/>
</dbReference>
<dbReference type="PROSITE" id="PS50002">
    <property type="entry name" value="SH3"/>
    <property type="match status" value="2"/>
</dbReference>
<dbReference type="Gene3D" id="2.30.30.40">
    <property type="entry name" value="SH3 Domains"/>
    <property type="match status" value="2"/>
</dbReference>
<dbReference type="PANTHER" id="PTHR10829:SF25">
    <property type="entry name" value="DREBRIN-LIKE PROTEIN"/>
    <property type="match status" value="1"/>
</dbReference>
<feature type="compositionally biased region" description="Low complexity" evidence="3">
    <location>
        <begin position="178"/>
        <end position="188"/>
    </location>
</feature>
<dbReference type="InterPro" id="IPR035718">
    <property type="entry name" value="Abp1_fungi_SH3_C2"/>
</dbReference>
<dbReference type="STRING" id="1051890.A0A3N4LT54"/>
<feature type="compositionally biased region" description="Basic and acidic residues" evidence="3">
    <location>
        <begin position="398"/>
        <end position="407"/>
    </location>
</feature>
<reference evidence="6 7" key="1">
    <citation type="journal article" date="2018" name="Nat. Ecol. Evol.">
        <title>Pezizomycetes genomes reveal the molecular basis of ectomycorrhizal truffle lifestyle.</title>
        <authorList>
            <person name="Murat C."/>
            <person name="Payen T."/>
            <person name="Noel B."/>
            <person name="Kuo A."/>
            <person name="Morin E."/>
            <person name="Chen J."/>
            <person name="Kohler A."/>
            <person name="Krizsan K."/>
            <person name="Balestrini R."/>
            <person name="Da Silva C."/>
            <person name="Montanini B."/>
            <person name="Hainaut M."/>
            <person name="Levati E."/>
            <person name="Barry K.W."/>
            <person name="Belfiori B."/>
            <person name="Cichocki N."/>
            <person name="Clum A."/>
            <person name="Dockter R.B."/>
            <person name="Fauchery L."/>
            <person name="Guy J."/>
            <person name="Iotti M."/>
            <person name="Le Tacon F."/>
            <person name="Lindquist E.A."/>
            <person name="Lipzen A."/>
            <person name="Malagnac F."/>
            <person name="Mello A."/>
            <person name="Molinier V."/>
            <person name="Miyauchi S."/>
            <person name="Poulain J."/>
            <person name="Riccioni C."/>
            <person name="Rubini A."/>
            <person name="Sitrit Y."/>
            <person name="Splivallo R."/>
            <person name="Traeger S."/>
            <person name="Wang M."/>
            <person name="Zifcakova L."/>
            <person name="Wipf D."/>
            <person name="Zambonelli A."/>
            <person name="Paolocci F."/>
            <person name="Nowrousian M."/>
            <person name="Ottonello S."/>
            <person name="Baldrian P."/>
            <person name="Spatafora J.W."/>
            <person name="Henrissat B."/>
            <person name="Nagy L.G."/>
            <person name="Aury J.M."/>
            <person name="Wincker P."/>
            <person name="Grigoriev I.V."/>
            <person name="Bonfante P."/>
            <person name="Martin F.M."/>
        </authorList>
    </citation>
    <scope>NUCLEOTIDE SEQUENCE [LARGE SCALE GENOMIC DNA]</scope>
    <source>
        <strain evidence="6 7">ATCC MYA-4762</strain>
    </source>
</reference>
<dbReference type="Pfam" id="PF00018">
    <property type="entry name" value="SH3_1"/>
    <property type="match status" value="2"/>
</dbReference>
<keyword evidence="1 2" id="KW-0728">SH3 domain</keyword>
<dbReference type="CDD" id="cd11962">
    <property type="entry name" value="SH3_Abp1_fungi_C1"/>
    <property type="match status" value="1"/>
</dbReference>
<dbReference type="AlphaFoldDB" id="A0A3N4LT54"/>
<feature type="compositionally biased region" description="Basic and acidic residues" evidence="3">
    <location>
        <begin position="309"/>
        <end position="320"/>
    </location>
</feature>
<dbReference type="EMBL" id="ML121540">
    <property type="protein sequence ID" value="RPB24719.1"/>
    <property type="molecule type" value="Genomic_DNA"/>
</dbReference>
<dbReference type="FunCoup" id="A0A3N4LT54">
    <property type="interactions" value="545"/>
</dbReference>
<dbReference type="InParanoid" id="A0A3N4LT54"/>
<feature type="domain" description="ADF-H" evidence="5">
    <location>
        <begin position="3"/>
        <end position="152"/>
    </location>
</feature>
<dbReference type="OrthoDB" id="5971719at2759"/>
<feature type="compositionally biased region" description="Low complexity" evidence="3">
    <location>
        <begin position="159"/>
        <end position="170"/>
    </location>
</feature>
<feature type="domain" description="SH3" evidence="4">
    <location>
        <begin position="581"/>
        <end position="641"/>
    </location>
</feature>
<dbReference type="CDD" id="cd11281">
    <property type="entry name" value="ADF_drebrin_like"/>
    <property type="match status" value="1"/>
</dbReference>
<dbReference type="PROSITE" id="PS51263">
    <property type="entry name" value="ADF_H"/>
    <property type="match status" value="1"/>
</dbReference>
<dbReference type="SUPFAM" id="SSF55753">
    <property type="entry name" value="Actin depolymerizing proteins"/>
    <property type="match status" value="1"/>
</dbReference>
<dbReference type="SMART" id="SM00102">
    <property type="entry name" value="ADF"/>
    <property type="match status" value="1"/>
</dbReference>
<proteinExistence type="predicted"/>
<evidence type="ECO:0000256" key="2">
    <source>
        <dbReference type="PROSITE-ProRule" id="PRU00192"/>
    </source>
</evidence>
<dbReference type="GO" id="GO:0005884">
    <property type="term" value="C:actin filament"/>
    <property type="evidence" value="ECO:0007669"/>
    <property type="project" value="TreeGrafter"/>
</dbReference>
<dbReference type="PANTHER" id="PTHR10829">
    <property type="entry name" value="CORTACTIN AND DREBRIN"/>
    <property type="match status" value="1"/>
</dbReference>
<dbReference type="PRINTS" id="PR00499">
    <property type="entry name" value="P67PHOX"/>
</dbReference>
<dbReference type="GO" id="GO:0051015">
    <property type="term" value="F:actin filament binding"/>
    <property type="evidence" value="ECO:0007669"/>
    <property type="project" value="TreeGrafter"/>
</dbReference>
<dbReference type="GO" id="GO:0030427">
    <property type="term" value="C:site of polarized growth"/>
    <property type="evidence" value="ECO:0007669"/>
    <property type="project" value="TreeGrafter"/>
</dbReference>
<evidence type="ECO:0008006" key="8">
    <source>
        <dbReference type="Google" id="ProtNLM"/>
    </source>
</evidence>
<feature type="compositionally biased region" description="Pro residues" evidence="3">
    <location>
        <begin position="495"/>
        <end position="519"/>
    </location>
</feature>
<sequence>MASLDLSQNGPSINKSYRSLVDSAPSKNPSPTWASWAVFSVSAPLQSAFMQGPPKDSVVKVQATGEGELSELIDDFSEGKVQFAFVKVKDSNSGLAKFVLIGWCGEGVPERVKGYFTGHLAAISKVLHGYHVQITARSESDLTPDSIIQKVADASGAKYSASTAAPTASTRPPPPTAAKPAYKPSTTTGTSRSAAYGYKAKGNVDDDGWGEDAPQITRSKLENVQSAYKPTKVDIQALKAMPTSTTSGPGRTGNDRPEVVRGAYVPVGKVDIAAIRAASKTREERPEPVKGAYQPIGKVDIAAIRAQAKPKESVPEERPKSLTGRSTAFTTPPPSQAERLTSLPKPKPAKKFGAGAPSFGTKPITPGGVGHIPTSAPVGTANKDFASMGGKSPAQLWAEKKARERGESIPSAMSPSSTGSRPKTADVEEPAFSGVSAMKSKFGSAPPMGAQYSGYSGRSASPPPQDSRPSLAGSGAIAMPGFPPRPQLTEQDASVPPPPPPQPPRSPTPPSPPTPPVPSSPVRIAMPVGRGREEEPVRKVEEEPRQSLPVESLSMVIPHEEDLPEEEPARERGHVAARLHSAGQTAKVEYDYEKADTNEINLIEGEIITNIDMVDEDWWAGTNSQGETGLFPSIYVVLIETKHEEPAPPPTTASRPVPEPEPEQEPATHAMGPSAVAQYDYDAAEGNEISFPDGAIIEDIAFPDDDWWEGTYNGKRGLFPANYVELRE</sequence>
<dbReference type="SMART" id="SM00326">
    <property type="entry name" value="SH3"/>
    <property type="match status" value="2"/>
</dbReference>
<keyword evidence="7" id="KW-1185">Reference proteome</keyword>
<evidence type="ECO:0000313" key="6">
    <source>
        <dbReference type="EMBL" id="RPB24719.1"/>
    </source>
</evidence>
<dbReference type="FunFam" id="3.40.20.10:FF:000045">
    <property type="entry name" value="Actin binding protein, putative"/>
    <property type="match status" value="1"/>
</dbReference>
<accession>A0A3N4LT54</accession>
<dbReference type="Gene3D" id="3.40.20.10">
    <property type="entry name" value="Severin"/>
    <property type="match status" value="1"/>
</dbReference>
<dbReference type="InterPro" id="IPR001452">
    <property type="entry name" value="SH3_domain"/>
</dbReference>
<organism evidence="6 7">
    <name type="scientific">Terfezia boudieri ATCC MYA-4762</name>
    <dbReference type="NCBI Taxonomy" id="1051890"/>
    <lineage>
        <taxon>Eukaryota</taxon>
        <taxon>Fungi</taxon>
        <taxon>Dikarya</taxon>
        <taxon>Ascomycota</taxon>
        <taxon>Pezizomycotina</taxon>
        <taxon>Pezizomycetes</taxon>
        <taxon>Pezizales</taxon>
        <taxon>Pezizaceae</taxon>
        <taxon>Terfezia</taxon>
    </lineage>
</organism>
<gene>
    <name evidence="6" type="ORF">L211DRAFT_837096</name>
</gene>
<feature type="domain" description="SH3" evidence="4">
    <location>
        <begin position="670"/>
        <end position="728"/>
    </location>
</feature>
<evidence type="ECO:0000313" key="7">
    <source>
        <dbReference type="Proteomes" id="UP000267821"/>
    </source>
</evidence>
<dbReference type="GO" id="GO:0030864">
    <property type="term" value="C:cortical actin cytoskeleton"/>
    <property type="evidence" value="ECO:0007669"/>
    <property type="project" value="TreeGrafter"/>
</dbReference>